<gene>
    <name evidence="3" type="ordered locus">PA0158</name>
</gene>
<dbReference type="Pfam" id="PF11178">
    <property type="entry name" value="DUF2963"/>
    <property type="match status" value="2"/>
</dbReference>
<feature type="transmembrane region" description="Helical" evidence="1">
    <location>
        <begin position="21"/>
        <end position="49"/>
    </location>
</feature>
<keyword evidence="1" id="KW-1133">Transmembrane helix</keyword>
<reference evidence="3 4" key="1">
    <citation type="journal article" date="2008" name="J. Bacteriol.">
        <title>Comparative genome analysis of 'Candidatus Phytoplasma australiense' (subgroup tuf-Australia I; rp-A) and 'Ca. Phytoplasma asteris' strains OY-M and AY-WB.</title>
        <authorList>
            <person name="Tran-Nguyen L.T."/>
            <person name="Kube M."/>
            <person name="Schneider B."/>
            <person name="Reinhardt R."/>
            <person name="Gibb K.S."/>
        </authorList>
    </citation>
    <scope>NUCLEOTIDE SEQUENCE [LARGE SCALE GENOMIC DNA]</scope>
</reference>
<evidence type="ECO:0000259" key="2">
    <source>
        <dbReference type="Pfam" id="PF11178"/>
    </source>
</evidence>
<feature type="domain" description="DUF2963" evidence="2">
    <location>
        <begin position="135"/>
        <end position="184"/>
    </location>
</feature>
<keyword evidence="1" id="KW-0472">Membrane</keyword>
<feature type="domain" description="DUF2963" evidence="2">
    <location>
        <begin position="186"/>
        <end position="231"/>
    </location>
</feature>
<accession>B1V961</accession>
<proteinExistence type="predicted"/>
<evidence type="ECO:0000256" key="1">
    <source>
        <dbReference type="SAM" id="Phobius"/>
    </source>
</evidence>
<organism evidence="3 4">
    <name type="scientific">Phytoplasma australiense</name>
    <dbReference type="NCBI Taxonomy" id="59748"/>
    <lineage>
        <taxon>Bacteria</taxon>
        <taxon>Bacillati</taxon>
        <taxon>Mycoplasmatota</taxon>
        <taxon>Mollicutes</taxon>
        <taxon>Acholeplasmatales</taxon>
        <taxon>Acholeplasmataceae</taxon>
        <taxon>Candidatus Phytoplasma</taxon>
        <taxon>16SrXII (Stolbur group)</taxon>
    </lineage>
</organism>
<dbReference type="InterPro" id="IPR021348">
    <property type="entry name" value="DUF2963"/>
</dbReference>
<dbReference type="AlphaFoldDB" id="B1V961"/>
<dbReference type="EMBL" id="AM422018">
    <property type="protein sequence ID" value="CAM11493.1"/>
    <property type="molecule type" value="Genomic_DNA"/>
</dbReference>
<sequence length="231" mass="27057">MAKKKGIFMQSKQFFSKEKKNFLIGVGFLLLLILTLATLITSLCIYFGLANKTNNKTPSTHYNSDDLKTIAERYPISSKKIKYINYKKDTTIKDFFECNKRKGKRIKSIIYLNGAIDWISEYDKKTRKRIKSTHYKPDGKVDYSFEYDPETRNKIKYTDYNIDGTIKEILEYDKITNKRTKSTYYNKEGLVGLIFESDPQTGNITKSIYYNENGSIQRIYEYDPQTGNETK</sequence>
<name>B1V961_PHYAS</name>
<keyword evidence="1" id="KW-0812">Transmembrane</keyword>
<evidence type="ECO:0000313" key="3">
    <source>
        <dbReference type="EMBL" id="CAM11493.1"/>
    </source>
</evidence>
<dbReference type="Proteomes" id="UP000008323">
    <property type="component" value="Chromosome"/>
</dbReference>
<dbReference type="KEGG" id="pal:PA0158"/>
<evidence type="ECO:0000313" key="4">
    <source>
        <dbReference type="Proteomes" id="UP000008323"/>
    </source>
</evidence>
<protein>
    <recommendedName>
        <fullName evidence="2">DUF2963 domain-containing protein</fullName>
    </recommendedName>
</protein>